<sequence length="156" mass="18066">MAKRTSNVPNRRGDEEENEADRHAKYEAPRTYSTASRQWREGEKRHSIGKVVDFLFLYQNMDQLLFCFFDWGQRLQGARLSYSCGWTSLRHAIKQLQCGASTGEKGVAVLQLQTYEAQSTKSHMAVDMLRYNCKMKLHAAHTPLFLQCLHVRVPKK</sequence>
<name>A0A2T4AHG3_TRIHA</name>
<gene>
    <name evidence="2" type="ORF">M431DRAFT_379789</name>
</gene>
<dbReference type="AlphaFoldDB" id="A0A2T4AHG3"/>
<dbReference type="EMBL" id="KZ679678">
    <property type="protein sequence ID" value="PTB56506.1"/>
    <property type="molecule type" value="Genomic_DNA"/>
</dbReference>
<keyword evidence="3" id="KW-1185">Reference proteome</keyword>
<evidence type="ECO:0000256" key="1">
    <source>
        <dbReference type="SAM" id="MobiDB-lite"/>
    </source>
</evidence>
<dbReference type="GeneID" id="36623262"/>
<evidence type="ECO:0000313" key="2">
    <source>
        <dbReference type="EMBL" id="PTB56506.1"/>
    </source>
</evidence>
<proteinExistence type="predicted"/>
<evidence type="ECO:0000313" key="3">
    <source>
        <dbReference type="Proteomes" id="UP000241690"/>
    </source>
</evidence>
<dbReference type="RefSeq" id="XP_024776183.1">
    <property type="nucleotide sequence ID" value="XM_024914696.1"/>
</dbReference>
<accession>A0A2T4AHG3</accession>
<protein>
    <submittedName>
        <fullName evidence="2">Uncharacterized protein</fullName>
    </submittedName>
</protein>
<reference evidence="2 3" key="1">
    <citation type="submission" date="2016-07" db="EMBL/GenBank/DDBJ databases">
        <title>Multiple horizontal gene transfer events from other fungi enriched the ability of initially mycotrophic Trichoderma (Ascomycota) to feed on dead plant biomass.</title>
        <authorList>
            <consortium name="DOE Joint Genome Institute"/>
            <person name="Aerts A."/>
            <person name="Atanasova L."/>
            <person name="Chenthamara K."/>
            <person name="Zhang J."/>
            <person name="Grujic M."/>
            <person name="Henrissat B."/>
            <person name="Kuo A."/>
            <person name="Salamov A."/>
            <person name="Lipzen A."/>
            <person name="Labutti K."/>
            <person name="Barry K."/>
            <person name="Miao Y."/>
            <person name="Rahimi M.J."/>
            <person name="Shen Q."/>
            <person name="Grigoriev I.V."/>
            <person name="Kubicek C.P."/>
            <person name="Druzhinina I.S."/>
        </authorList>
    </citation>
    <scope>NUCLEOTIDE SEQUENCE [LARGE SCALE GENOMIC DNA]</scope>
    <source>
        <strain evidence="2 3">CBS 226.95</strain>
    </source>
</reference>
<dbReference type="Proteomes" id="UP000241690">
    <property type="component" value="Unassembled WGS sequence"/>
</dbReference>
<organism evidence="2 3">
    <name type="scientific">Trichoderma harzianum CBS 226.95</name>
    <dbReference type="NCBI Taxonomy" id="983964"/>
    <lineage>
        <taxon>Eukaryota</taxon>
        <taxon>Fungi</taxon>
        <taxon>Dikarya</taxon>
        <taxon>Ascomycota</taxon>
        <taxon>Pezizomycotina</taxon>
        <taxon>Sordariomycetes</taxon>
        <taxon>Hypocreomycetidae</taxon>
        <taxon>Hypocreales</taxon>
        <taxon>Hypocreaceae</taxon>
        <taxon>Trichoderma</taxon>
    </lineage>
</organism>
<feature type="region of interest" description="Disordered" evidence="1">
    <location>
        <begin position="1"/>
        <end position="39"/>
    </location>
</feature>